<gene>
    <name evidence="2" type="ORF">B0H15DRAFT_451504</name>
</gene>
<sequence length="246" mass="27510">MQERIELQHALLILKLPVDLLGEIFLLTLTIQDLDSTDPFDLSESSSHIDDALRVSHVCSRWRQVAIGMPRLWTGPLVVEMPCVWAQEASVAGLQSWLSRSAPLIIPISLTIPPWTSPSPVLKEVLSTFHRWRTFQLRGAADDFLQSLATRALGRLEQLDVKDSVPLRPCSIEISFVDVPRLRKAKLIPFAMGLTDIRMAHKSQTACLQDALRTLSLQLYKPRIAAGRQPGRQPNRQLASSTNALP</sequence>
<name>A0AAD6U067_9AGAR</name>
<organism evidence="2 3">
    <name type="scientific">Mycena belliarum</name>
    <dbReference type="NCBI Taxonomy" id="1033014"/>
    <lineage>
        <taxon>Eukaryota</taxon>
        <taxon>Fungi</taxon>
        <taxon>Dikarya</taxon>
        <taxon>Basidiomycota</taxon>
        <taxon>Agaricomycotina</taxon>
        <taxon>Agaricomycetes</taxon>
        <taxon>Agaricomycetidae</taxon>
        <taxon>Agaricales</taxon>
        <taxon>Marasmiineae</taxon>
        <taxon>Mycenaceae</taxon>
        <taxon>Mycena</taxon>
    </lineage>
</organism>
<comment type="caution">
    <text evidence="2">The sequence shown here is derived from an EMBL/GenBank/DDBJ whole genome shotgun (WGS) entry which is preliminary data.</text>
</comment>
<accession>A0AAD6U067</accession>
<evidence type="ECO:0000313" key="2">
    <source>
        <dbReference type="EMBL" id="KAJ7081587.1"/>
    </source>
</evidence>
<proteinExistence type="predicted"/>
<evidence type="ECO:0008006" key="4">
    <source>
        <dbReference type="Google" id="ProtNLM"/>
    </source>
</evidence>
<keyword evidence="3" id="KW-1185">Reference proteome</keyword>
<evidence type="ECO:0000313" key="3">
    <source>
        <dbReference type="Proteomes" id="UP001222325"/>
    </source>
</evidence>
<feature type="compositionally biased region" description="Polar residues" evidence="1">
    <location>
        <begin position="232"/>
        <end position="246"/>
    </location>
</feature>
<feature type="region of interest" description="Disordered" evidence="1">
    <location>
        <begin position="226"/>
        <end position="246"/>
    </location>
</feature>
<protein>
    <recommendedName>
        <fullName evidence="4">F-box domain-containing protein</fullName>
    </recommendedName>
</protein>
<reference evidence="2" key="1">
    <citation type="submission" date="2023-03" db="EMBL/GenBank/DDBJ databases">
        <title>Massive genome expansion in bonnet fungi (Mycena s.s.) driven by repeated elements and novel gene families across ecological guilds.</title>
        <authorList>
            <consortium name="Lawrence Berkeley National Laboratory"/>
            <person name="Harder C.B."/>
            <person name="Miyauchi S."/>
            <person name="Viragh M."/>
            <person name="Kuo A."/>
            <person name="Thoen E."/>
            <person name="Andreopoulos B."/>
            <person name="Lu D."/>
            <person name="Skrede I."/>
            <person name="Drula E."/>
            <person name="Henrissat B."/>
            <person name="Morin E."/>
            <person name="Kohler A."/>
            <person name="Barry K."/>
            <person name="LaButti K."/>
            <person name="Morin E."/>
            <person name="Salamov A."/>
            <person name="Lipzen A."/>
            <person name="Mereny Z."/>
            <person name="Hegedus B."/>
            <person name="Baldrian P."/>
            <person name="Stursova M."/>
            <person name="Weitz H."/>
            <person name="Taylor A."/>
            <person name="Grigoriev I.V."/>
            <person name="Nagy L.G."/>
            <person name="Martin F."/>
            <person name="Kauserud H."/>
        </authorList>
    </citation>
    <scope>NUCLEOTIDE SEQUENCE</scope>
    <source>
        <strain evidence="2">CBHHK173m</strain>
    </source>
</reference>
<dbReference type="EMBL" id="JARJCN010000049">
    <property type="protein sequence ID" value="KAJ7081587.1"/>
    <property type="molecule type" value="Genomic_DNA"/>
</dbReference>
<dbReference type="Proteomes" id="UP001222325">
    <property type="component" value="Unassembled WGS sequence"/>
</dbReference>
<dbReference type="AlphaFoldDB" id="A0AAD6U067"/>
<dbReference type="Gene3D" id="1.20.1280.50">
    <property type="match status" value="1"/>
</dbReference>
<evidence type="ECO:0000256" key="1">
    <source>
        <dbReference type="SAM" id="MobiDB-lite"/>
    </source>
</evidence>